<dbReference type="PROSITE" id="PS00125">
    <property type="entry name" value="SER_THR_PHOSPHATASE"/>
    <property type="match status" value="1"/>
</dbReference>
<evidence type="ECO:0000256" key="7">
    <source>
        <dbReference type="RuleBase" id="RU004273"/>
    </source>
</evidence>
<dbReference type="Pfam" id="PF00149">
    <property type="entry name" value="Metallophos"/>
    <property type="match status" value="1"/>
</dbReference>
<dbReference type="Proteomes" id="UP000241890">
    <property type="component" value="Unassembled WGS sequence"/>
</dbReference>
<keyword evidence="1" id="KW-0479">Metal-binding</keyword>
<reference evidence="10 11" key="1">
    <citation type="submission" date="2017-12" db="EMBL/GenBank/DDBJ databases">
        <title>Sequencing, de novo assembly and annotation of complete genome of a new Thraustochytrid species, strain FCC1311.</title>
        <authorList>
            <person name="Sedici K."/>
            <person name="Godart F."/>
            <person name="Aiese Cigliano R."/>
            <person name="Sanseverino W."/>
            <person name="Barakat M."/>
            <person name="Ortet P."/>
            <person name="Marechal E."/>
            <person name="Cagnac O."/>
            <person name="Amato A."/>
        </authorList>
    </citation>
    <scope>NUCLEOTIDE SEQUENCE [LARGE SCALE GENOMIC DNA]</scope>
</reference>
<dbReference type="InterPro" id="IPR050341">
    <property type="entry name" value="PP1_catalytic_subunit"/>
</dbReference>
<organism evidence="10 11">
    <name type="scientific">Hondaea fermentalgiana</name>
    <dbReference type="NCBI Taxonomy" id="2315210"/>
    <lineage>
        <taxon>Eukaryota</taxon>
        <taxon>Sar</taxon>
        <taxon>Stramenopiles</taxon>
        <taxon>Bigyra</taxon>
        <taxon>Labyrinthulomycetes</taxon>
        <taxon>Thraustochytrida</taxon>
        <taxon>Thraustochytriidae</taxon>
        <taxon>Hondaea</taxon>
    </lineage>
</organism>
<dbReference type="Pfam" id="PF16891">
    <property type="entry name" value="STPPase_N"/>
    <property type="match status" value="1"/>
</dbReference>
<evidence type="ECO:0000256" key="5">
    <source>
        <dbReference type="ARBA" id="ARBA00047761"/>
    </source>
</evidence>
<feature type="compositionally biased region" description="Low complexity" evidence="8">
    <location>
        <begin position="25"/>
        <end position="47"/>
    </location>
</feature>
<dbReference type="EMBL" id="BEYU01000040">
    <property type="protein sequence ID" value="GBG28266.1"/>
    <property type="molecule type" value="Genomic_DNA"/>
</dbReference>
<dbReference type="SMART" id="SM00156">
    <property type="entry name" value="PP2Ac"/>
    <property type="match status" value="1"/>
</dbReference>
<evidence type="ECO:0000313" key="10">
    <source>
        <dbReference type="EMBL" id="GBG28266.1"/>
    </source>
</evidence>
<comment type="catalytic activity">
    <reaction evidence="5">
        <text>O-phospho-L-seryl-[protein] + H2O = L-seryl-[protein] + phosphate</text>
        <dbReference type="Rhea" id="RHEA:20629"/>
        <dbReference type="Rhea" id="RHEA-COMP:9863"/>
        <dbReference type="Rhea" id="RHEA-COMP:11604"/>
        <dbReference type="ChEBI" id="CHEBI:15377"/>
        <dbReference type="ChEBI" id="CHEBI:29999"/>
        <dbReference type="ChEBI" id="CHEBI:43474"/>
        <dbReference type="ChEBI" id="CHEBI:83421"/>
        <dbReference type="EC" id="3.1.3.16"/>
    </reaction>
</comment>
<evidence type="ECO:0000313" key="11">
    <source>
        <dbReference type="Proteomes" id="UP000241890"/>
    </source>
</evidence>
<dbReference type="AlphaFoldDB" id="A0A2R5GB77"/>
<dbReference type="InterPro" id="IPR004843">
    <property type="entry name" value="Calcineurin-like_PHP"/>
</dbReference>
<protein>
    <recommendedName>
        <fullName evidence="7">Serine/threonine-protein phosphatase</fullName>
        <ecNumber evidence="7">3.1.3.16</ecNumber>
    </recommendedName>
</protein>
<dbReference type="PANTHER" id="PTHR11668:SF488">
    <property type="entry name" value="SERINE_THREONINE-PROTEIN PHOSPHATASE"/>
    <property type="match status" value="1"/>
</dbReference>
<comment type="catalytic activity">
    <reaction evidence="6 7">
        <text>O-phospho-L-threonyl-[protein] + H2O = L-threonyl-[protein] + phosphate</text>
        <dbReference type="Rhea" id="RHEA:47004"/>
        <dbReference type="Rhea" id="RHEA-COMP:11060"/>
        <dbReference type="Rhea" id="RHEA-COMP:11605"/>
        <dbReference type="ChEBI" id="CHEBI:15377"/>
        <dbReference type="ChEBI" id="CHEBI:30013"/>
        <dbReference type="ChEBI" id="CHEBI:43474"/>
        <dbReference type="ChEBI" id="CHEBI:61977"/>
        <dbReference type="EC" id="3.1.3.16"/>
    </reaction>
</comment>
<evidence type="ECO:0000256" key="6">
    <source>
        <dbReference type="ARBA" id="ARBA00048336"/>
    </source>
</evidence>
<feature type="domain" description="Serine/threonine specific protein phosphatases" evidence="9">
    <location>
        <begin position="205"/>
        <end position="210"/>
    </location>
</feature>
<dbReference type="PANTHER" id="PTHR11668">
    <property type="entry name" value="SERINE/THREONINE PROTEIN PHOSPHATASE"/>
    <property type="match status" value="1"/>
</dbReference>
<evidence type="ECO:0000259" key="9">
    <source>
        <dbReference type="PROSITE" id="PS00125"/>
    </source>
</evidence>
<feature type="compositionally biased region" description="Low complexity" evidence="8">
    <location>
        <begin position="1"/>
        <end position="15"/>
    </location>
</feature>
<comment type="caution">
    <text evidence="10">The sequence shown here is derived from an EMBL/GenBank/DDBJ whole genome shotgun (WGS) entry which is preliminary data.</text>
</comment>
<dbReference type="InParanoid" id="A0A2R5GB77"/>
<keyword evidence="3" id="KW-0904">Protein phosphatase</keyword>
<name>A0A2R5GB77_9STRA</name>
<dbReference type="PRINTS" id="PR00114">
    <property type="entry name" value="STPHPHTASE"/>
</dbReference>
<dbReference type="GO" id="GO:0005634">
    <property type="term" value="C:nucleus"/>
    <property type="evidence" value="ECO:0007669"/>
    <property type="project" value="TreeGrafter"/>
</dbReference>
<comment type="similarity">
    <text evidence="7">Belongs to the PPP phosphatase family.</text>
</comment>
<dbReference type="OrthoDB" id="256429at2759"/>
<evidence type="ECO:0000256" key="1">
    <source>
        <dbReference type="ARBA" id="ARBA00022723"/>
    </source>
</evidence>
<dbReference type="FunFam" id="3.60.21.10:FF:000026">
    <property type="entry name" value="Serine/threonine-protein phosphatase"/>
    <property type="match status" value="1"/>
</dbReference>
<dbReference type="InterPro" id="IPR031675">
    <property type="entry name" value="STPPase_N"/>
</dbReference>
<evidence type="ECO:0000256" key="3">
    <source>
        <dbReference type="ARBA" id="ARBA00022912"/>
    </source>
</evidence>
<evidence type="ECO:0000256" key="4">
    <source>
        <dbReference type="ARBA" id="ARBA00023211"/>
    </source>
</evidence>
<proteinExistence type="inferred from homology"/>
<sequence>MPKNAVGTADAAAGAPQQNSRNEEGNSTVAGAGAGSSHSRNNSSTSRGGRDVSRTGVGDFQPGANSAIGATPQRMPASPPPPLTNEETAMVDGVINSLLSARSCARAADLKVDLDASSIHKICARAEKIFLSEPGLLKLKAPINIVGDIHGQFLDLLRYFEIGGLPPNTQYLFLGDYVDRGKNGVETTMLLLAFKLKYPDKIYMLKGNHECTTISRMYGFWDECAVKYSETSWREMNAVFKTLPLAALVNDRIFATHGGLSPDLISLRDINAIERPSDVPIDGLLCDLLWSDPTKDSAVWMPSDRGVSYCFGERIVDDFLQAFDVDIIVRAHQVVPEGFEFFPANTRKLVTVFSAVNYCNQFDNAGAMMLVDKDLVCSFHVLKPETSEVPLAPRVNSFTRPQTPRPD</sequence>
<dbReference type="InterPro" id="IPR029052">
    <property type="entry name" value="Metallo-depent_PP-like"/>
</dbReference>
<dbReference type="GO" id="GO:0005737">
    <property type="term" value="C:cytoplasm"/>
    <property type="evidence" value="ECO:0007669"/>
    <property type="project" value="TreeGrafter"/>
</dbReference>
<accession>A0A2R5GB77</accession>
<keyword evidence="2 7" id="KW-0378">Hydrolase</keyword>
<dbReference type="SUPFAM" id="SSF56300">
    <property type="entry name" value="Metallo-dependent phosphatases"/>
    <property type="match status" value="1"/>
</dbReference>
<dbReference type="GO" id="GO:0046872">
    <property type="term" value="F:metal ion binding"/>
    <property type="evidence" value="ECO:0007669"/>
    <property type="project" value="UniProtKB-KW"/>
</dbReference>
<evidence type="ECO:0000256" key="2">
    <source>
        <dbReference type="ARBA" id="ARBA00022801"/>
    </source>
</evidence>
<dbReference type="GO" id="GO:0004722">
    <property type="term" value="F:protein serine/threonine phosphatase activity"/>
    <property type="evidence" value="ECO:0007669"/>
    <property type="project" value="UniProtKB-EC"/>
</dbReference>
<keyword evidence="4" id="KW-0464">Manganese</keyword>
<keyword evidence="11" id="KW-1185">Reference proteome</keyword>
<dbReference type="InterPro" id="IPR006186">
    <property type="entry name" value="Ser/Thr-sp_prot-phosphatase"/>
</dbReference>
<feature type="region of interest" description="Disordered" evidence="8">
    <location>
        <begin position="1"/>
        <end position="86"/>
    </location>
</feature>
<dbReference type="EC" id="3.1.3.16" evidence="7"/>
<evidence type="ECO:0000256" key="8">
    <source>
        <dbReference type="SAM" id="MobiDB-lite"/>
    </source>
</evidence>
<gene>
    <name evidence="10" type="ORF">FCC1311_044892</name>
</gene>
<dbReference type="Gene3D" id="3.60.21.10">
    <property type="match status" value="1"/>
</dbReference>